<evidence type="ECO:0000313" key="11">
    <source>
        <dbReference type="EMBL" id="SUN35245.1"/>
    </source>
</evidence>
<evidence type="ECO:0000256" key="3">
    <source>
        <dbReference type="ARBA" id="ARBA00013070"/>
    </source>
</evidence>
<dbReference type="PANTHER" id="PTHR30409">
    <property type="entry name" value="CARBAMATE KINASE"/>
    <property type="match status" value="1"/>
</dbReference>
<dbReference type="InterPro" id="IPR003964">
    <property type="entry name" value="Carb_kinase"/>
</dbReference>
<dbReference type="OrthoDB" id="9766717at2"/>
<evidence type="ECO:0000313" key="12">
    <source>
        <dbReference type="Proteomes" id="UP000254082"/>
    </source>
</evidence>
<sequence>MKRKKAVIALGGNAILRDDASALGQQKAIASSAEYLADLIEEGYELVITHGNGPQVGNLLLQQMAANSKNNPAMPLDTCGAMTEGAIGYWLQNALDNVLDRREINKKVAALVTQVEVSAKDPAFTNPSKPIGPFLSETEAQEEALRSGATFKEEAGRGWRKVVPSPLPISIRESSIIEELLEEGVVTIAAGGGGVPVVRNNEGDLQGIEAVIDKDFASQTLADLIDADLLIILTGVDYVYINYNKPNQTQLKDVTTNELMTYIDQGQFAAGSMLPKVSSAILFAENNPKRKAVITSLNHLSSAIHQGEGTWVSKEKKN</sequence>
<comment type="similarity">
    <text evidence="2 9">Belongs to the carbamate kinase family.</text>
</comment>
<dbReference type="Pfam" id="PF00696">
    <property type="entry name" value="AA_kinase"/>
    <property type="match status" value="1"/>
</dbReference>
<organism evidence="11 12">
    <name type="scientific">Streptococcus downei MFe28</name>
    <dbReference type="NCBI Taxonomy" id="764290"/>
    <lineage>
        <taxon>Bacteria</taxon>
        <taxon>Bacillati</taxon>
        <taxon>Bacillota</taxon>
        <taxon>Bacilli</taxon>
        <taxon>Lactobacillales</taxon>
        <taxon>Streptococcaceae</taxon>
        <taxon>Streptococcus</taxon>
    </lineage>
</organism>
<dbReference type="RefSeq" id="WP_002996157.1">
    <property type="nucleotide sequence ID" value="NZ_UHFA01000002.1"/>
</dbReference>
<dbReference type="AlphaFoldDB" id="A0A380JAY0"/>
<dbReference type="InterPro" id="IPR001048">
    <property type="entry name" value="Asp/Glu/Uridylate_kinase"/>
</dbReference>
<evidence type="ECO:0000256" key="5">
    <source>
        <dbReference type="ARBA" id="ARBA00022679"/>
    </source>
</evidence>
<dbReference type="PRINTS" id="PR01469">
    <property type="entry name" value="CARBMTKINASE"/>
</dbReference>
<evidence type="ECO:0000256" key="1">
    <source>
        <dbReference type="ARBA" id="ARBA00005118"/>
    </source>
</evidence>
<keyword evidence="5 9" id="KW-0808">Transferase</keyword>
<accession>A0A380JAY0</accession>
<evidence type="ECO:0000256" key="2">
    <source>
        <dbReference type="ARBA" id="ARBA00011066"/>
    </source>
</evidence>
<feature type="domain" description="Aspartate/glutamate/uridylate kinase" evidence="10">
    <location>
        <begin position="4"/>
        <end position="295"/>
    </location>
</feature>
<evidence type="ECO:0000256" key="8">
    <source>
        <dbReference type="NCBIfam" id="TIGR00746"/>
    </source>
</evidence>
<comment type="pathway">
    <text evidence="1">Metabolic intermediate metabolism; carbamoyl phosphate degradation; CO(2) and NH(3) from carbamoyl phosphate: step 1/1.</text>
</comment>
<dbReference type="SUPFAM" id="SSF53633">
    <property type="entry name" value="Carbamate kinase-like"/>
    <property type="match status" value="1"/>
</dbReference>
<dbReference type="PIRSF" id="PIRSF000723">
    <property type="entry name" value="Carbamate_kin"/>
    <property type="match status" value="1"/>
</dbReference>
<dbReference type="Proteomes" id="UP000254082">
    <property type="component" value="Unassembled WGS sequence"/>
</dbReference>
<dbReference type="InterPro" id="IPR036393">
    <property type="entry name" value="AceGlu_kinase-like_sf"/>
</dbReference>
<dbReference type="GO" id="GO:0019546">
    <property type="term" value="P:L-arginine deiminase pathway"/>
    <property type="evidence" value="ECO:0007669"/>
    <property type="project" value="TreeGrafter"/>
</dbReference>
<protein>
    <recommendedName>
        <fullName evidence="3 8">Carbamate kinase</fullName>
    </recommendedName>
</protein>
<comment type="catalytic activity">
    <reaction evidence="7">
        <text>hydrogencarbonate + NH4(+) + ATP = carbamoyl phosphate + ADP + H2O + H(+)</text>
        <dbReference type="Rhea" id="RHEA:10152"/>
        <dbReference type="ChEBI" id="CHEBI:15377"/>
        <dbReference type="ChEBI" id="CHEBI:15378"/>
        <dbReference type="ChEBI" id="CHEBI:17544"/>
        <dbReference type="ChEBI" id="CHEBI:28938"/>
        <dbReference type="ChEBI" id="CHEBI:30616"/>
        <dbReference type="ChEBI" id="CHEBI:58228"/>
        <dbReference type="ChEBI" id="CHEBI:456216"/>
        <dbReference type="EC" id="2.7.2.2"/>
    </reaction>
</comment>
<dbReference type="GO" id="GO:0005829">
    <property type="term" value="C:cytosol"/>
    <property type="evidence" value="ECO:0007669"/>
    <property type="project" value="TreeGrafter"/>
</dbReference>
<reference evidence="11 12" key="1">
    <citation type="submission" date="2018-06" db="EMBL/GenBank/DDBJ databases">
        <authorList>
            <consortium name="Pathogen Informatics"/>
            <person name="Doyle S."/>
        </authorList>
    </citation>
    <scope>NUCLEOTIDE SEQUENCE [LARGE SCALE GENOMIC DNA]</scope>
    <source>
        <strain evidence="12">NCTC 11391</strain>
    </source>
</reference>
<dbReference type="NCBIfam" id="TIGR00746">
    <property type="entry name" value="arcC"/>
    <property type="match status" value="1"/>
</dbReference>
<evidence type="ECO:0000256" key="6">
    <source>
        <dbReference type="ARBA" id="ARBA00022777"/>
    </source>
</evidence>
<evidence type="ECO:0000256" key="4">
    <source>
        <dbReference type="ARBA" id="ARBA00022503"/>
    </source>
</evidence>
<dbReference type="GO" id="GO:0008804">
    <property type="term" value="F:carbamate kinase activity"/>
    <property type="evidence" value="ECO:0007669"/>
    <property type="project" value="UniProtKB-UniRule"/>
</dbReference>
<gene>
    <name evidence="11" type="primary">arcC1</name>
    <name evidence="11" type="ORF">NCTC11391_00221</name>
</gene>
<dbReference type="PANTHER" id="PTHR30409:SF1">
    <property type="entry name" value="CARBAMATE KINASE-RELATED"/>
    <property type="match status" value="1"/>
</dbReference>
<keyword evidence="4" id="KW-0056">Arginine metabolism</keyword>
<evidence type="ECO:0000256" key="9">
    <source>
        <dbReference type="PIRNR" id="PIRNR000723"/>
    </source>
</evidence>
<dbReference type="CDD" id="cd04235">
    <property type="entry name" value="AAK_CK"/>
    <property type="match status" value="1"/>
</dbReference>
<dbReference type="Gene3D" id="3.40.1160.10">
    <property type="entry name" value="Acetylglutamate kinase-like"/>
    <property type="match status" value="1"/>
</dbReference>
<proteinExistence type="inferred from homology"/>
<dbReference type="FunFam" id="3.40.1160.10:FF:000007">
    <property type="entry name" value="Carbamate kinase"/>
    <property type="match status" value="1"/>
</dbReference>
<evidence type="ECO:0000259" key="10">
    <source>
        <dbReference type="Pfam" id="PF00696"/>
    </source>
</evidence>
<dbReference type="EMBL" id="UHFA01000002">
    <property type="protein sequence ID" value="SUN35245.1"/>
    <property type="molecule type" value="Genomic_DNA"/>
</dbReference>
<name>A0A380JAY0_STRDO</name>
<keyword evidence="6 9" id="KW-0418">Kinase</keyword>
<dbReference type="NCBIfam" id="NF009007">
    <property type="entry name" value="PRK12352.1"/>
    <property type="match status" value="1"/>
</dbReference>
<dbReference type="UniPathway" id="UPA00996">
    <property type="reaction ID" value="UER00366"/>
</dbReference>
<evidence type="ECO:0000256" key="7">
    <source>
        <dbReference type="ARBA" id="ARBA00048467"/>
    </source>
</evidence>
<keyword evidence="12" id="KW-1185">Reference proteome</keyword>